<dbReference type="GeneID" id="91096425"/>
<dbReference type="RefSeq" id="XP_066077581.1">
    <property type="nucleotide sequence ID" value="XM_066221484.1"/>
</dbReference>
<evidence type="ECO:0000313" key="5">
    <source>
        <dbReference type="Proteomes" id="UP001355207"/>
    </source>
</evidence>
<dbReference type="GO" id="GO:0007031">
    <property type="term" value="P:peroxisome organization"/>
    <property type="evidence" value="ECO:0007669"/>
    <property type="project" value="UniProtKB-KW"/>
</dbReference>
<feature type="region of interest" description="Disordered" evidence="3">
    <location>
        <begin position="201"/>
        <end position="224"/>
    </location>
</feature>
<accession>A0AAX4K101</accession>
<protein>
    <recommendedName>
        <fullName evidence="2">Peroxisomal membrane protein PEX16</fullName>
    </recommendedName>
</protein>
<comment type="similarity">
    <text evidence="1 2">Belongs to the peroxin-16 family.</text>
</comment>
<dbReference type="PANTHER" id="PTHR13299:SF0">
    <property type="entry name" value="PEROXISOMAL MEMBRANE PROTEIN PEX16"/>
    <property type="match status" value="1"/>
</dbReference>
<comment type="subcellular location">
    <subcellularLocation>
        <location evidence="2">Peroxisome membrane</location>
    </subcellularLocation>
</comment>
<dbReference type="Pfam" id="PF08610">
    <property type="entry name" value="Pex16"/>
    <property type="match status" value="1"/>
</dbReference>
<gene>
    <name evidence="4" type="ORF">L201_005755</name>
</gene>
<dbReference type="EMBL" id="CP144104">
    <property type="protein sequence ID" value="WWC90818.1"/>
    <property type="molecule type" value="Genomic_DNA"/>
</dbReference>
<dbReference type="InterPro" id="IPR013919">
    <property type="entry name" value="Pex16"/>
</dbReference>
<reference evidence="4 5" key="1">
    <citation type="submission" date="2024-01" db="EMBL/GenBank/DDBJ databases">
        <title>Comparative genomics of Cryptococcus and Kwoniella reveals pathogenesis evolution and contrasting modes of karyotype evolution via chromosome fusion or intercentromeric recombination.</title>
        <authorList>
            <person name="Coelho M.A."/>
            <person name="David-Palma M."/>
            <person name="Shea T."/>
            <person name="Bowers K."/>
            <person name="McGinley-Smith S."/>
            <person name="Mohammad A.W."/>
            <person name="Gnirke A."/>
            <person name="Yurkov A.M."/>
            <person name="Nowrousian M."/>
            <person name="Sun S."/>
            <person name="Cuomo C.A."/>
            <person name="Heitman J."/>
        </authorList>
    </citation>
    <scope>NUCLEOTIDE SEQUENCE [LARGE SCALE GENOMIC DNA]</scope>
    <source>
        <strain evidence="4 5">CBS 6074</strain>
    </source>
</reference>
<dbReference type="PANTHER" id="PTHR13299">
    <property type="entry name" value="PEROXISOMAL MEMBRANE PROTEIN PEX16"/>
    <property type="match status" value="1"/>
</dbReference>
<dbReference type="AlphaFoldDB" id="A0AAX4K101"/>
<keyword evidence="5" id="KW-1185">Reference proteome</keyword>
<dbReference type="GO" id="GO:0005778">
    <property type="term" value="C:peroxisomal membrane"/>
    <property type="evidence" value="ECO:0007669"/>
    <property type="project" value="UniProtKB-SubCell"/>
</dbReference>
<evidence type="ECO:0000256" key="1">
    <source>
        <dbReference type="ARBA" id="ARBA00009505"/>
    </source>
</evidence>
<evidence type="ECO:0000256" key="3">
    <source>
        <dbReference type="SAM" id="MobiDB-lite"/>
    </source>
</evidence>
<evidence type="ECO:0000256" key="2">
    <source>
        <dbReference type="RuleBase" id="RU365003"/>
    </source>
</evidence>
<organism evidence="4 5">
    <name type="scientific">Kwoniella dendrophila CBS 6074</name>
    <dbReference type="NCBI Taxonomy" id="1295534"/>
    <lineage>
        <taxon>Eukaryota</taxon>
        <taxon>Fungi</taxon>
        <taxon>Dikarya</taxon>
        <taxon>Basidiomycota</taxon>
        <taxon>Agaricomycotina</taxon>
        <taxon>Tremellomycetes</taxon>
        <taxon>Tremellales</taxon>
        <taxon>Cryptococcaceae</taxon>
        <taxon>Kwoniella</taxon>
    </lineage>
</organism>
<proteinExistence type="inferred from homology"/>
<keyword evidence="2" id="KW-0576">Peroxisome</keyword>
<keyword evidence="2" id="KW-0962">Peroxisome biogenesis</keyword>
<feature type="compositionally biased region" description="Low complexity" evidence="3">
    <location>
        <begin position="201"/>
        <end position="220"/>
    </location>
</feature>
<dbReference type="Proteomes" id="UP001355207">
    <property type="component" value="Chromosome 7"/>
</dbReference>
<evidence type="ECO:0000313" key="4">
    <source>
        <dbReference type="EMBL" id="WWC90818.1"/>
    </source>
</evidence>
<sequence>MSPITAYHSLLLSNLSTVQTIESGLSNITWLLPGRFEDAELASEGLYAFLGLVSNYHDGILSSHIPKELSLPPHPFISKPINQDEEVDKAGTPIQAQTQAQRILPLLPARSQHTRYAKYWQDKSSIYRKASKLLTTIGYLELVIEMVSKRKFGDRVRWRVVLIIEVIKTFLRLTILKITKRPILSPCTPQREIDFSSLPSGILSSSTSPPPSTSTSDTIPQIPLTPSIPPYAPLNNHLYPMINNLPETHLSHPLNLIKELKAKEYISEIILSSVGLIHVLLLMRSSRHHNASQYKPYSLSTLSRSYIPYISMIRLLLLSRYLRPKNSQSNLIMEHNASQDKRLLARAFLTGPMWLGFTRPKVLSISSKLEKIPLIGLVGGLVEGYLPLIDDYFYCKYFFGQT</sequence>
<name>A0AAX4K101_9TREE</name>